<dbReference type="Proteomes" id="UP000236725">
    <property type="component" value="Unassembled WGS sequence"/>
</dbReference>
<protein>
    <submittedName>
        <fullName evidence="3">Smr domain-containing protein</fullName>
    </submittedName>
</protein>
<accession>A0A8G2BUP4</accession>
<name>A0A8G2BUP4_9BACT</name>
<evidence type="ECO:0000313" key="3">
    <source>
        <dbReference type="EMBL" id="SEF59818.1"/>
    </source>
</evidence>
<dbReference type="Gene3D" id="2.60.40.1600">
    <property type="entry name" value="Smr-associated-like"/>
    <property type="match status" value="1"/>
</dbReference>
<dbReference type="InterPro" id="IPR036781">
    <property type="entry name" value="Smr_assoc-like_sf"/>
</dbReference>
<dbReference type="InterPro" id="IPR018598">
    <property type="entry name" value="DUF2027"/>
</dbReference>
<dbReference type="InterPro" id="IPR002625">
    <property type="entry name" value="Smr_dom"/>
</dbReference>
<dbReference type="RefSeq" id="WP_103982577.1">
    <property type="nucleotide sequence ID" value="NZ_FNVS01000003.1"/>
</dbReference>
<feature type="region of interest" description="Disordered" evidence="1">
    <location>
        <begin position="58"/>
        <end position="80"/>
    </location>
</feature>
<comment type="caution">
    <text evidence="3">The sequence shown here is derived from an EMBL/GenBank/DDBJ whole genome shotgun (WGS) entry which is preliminary data.</text>
</comment>
<organism evidence="3 4">
    <name type="scientific">Parabacteroides chinchillae</name>
    <dbReference type="NCBI Taxonomy" id="871327"/>
    <lineage>
        <taxon>Bacteria</taxon>
        <taxon>Pseudomonadati</taxon>
        <taxon>Bacteroidota</taxon>
        <taxon>Bacteroidia</taxon>
        <taxon>Bacteroidales</taxon>
        <taxon>Tannerellaceae</taxon>
        <taxon>Parabacteroides</taxon>
    </lineage>
</organism>
<evidence type="ECO:0000256" key="1">
    <source>
        <dbReference type="SAM" id="MobiDB-lite"/>
    </source>
</evidence>
<dbReference type="InterPro" id="IPR036063">
    <property type="entry name" value="Smr_dom_sf"/>
</dbReference>
<keyword evidence="4" id="KW-1185">Reference proteome</keyword>
<dbReference type="Pfam" id="PF01713">
    <property type="entry name" value="Smr"/>
    <property type="match status" value="1"/>
</dbReference>
<reference evidence="3 4" key="1">
    <citation type="submission" date="2016-10" db="EMBL/GenBank/DDBJ databases">
        <authorList>
            <person name="Varghese N."/>
            <person name="Submissions S."/>
        </authorList>
    </citation>
    <scope>NUCLEOTIDE SEQUENCE [LARGE SCALE GENOMIC DNA]</scope>
    <source>
        <strain evidence="3 4">DSM 29073</strain>
    </source>
</reference>
<gene>
    <name evidence="3" type="ORF">SAMN05444001_10370</name>
</gene>
<feature type="compositionally biased region" description="Basic and acidic residues" evidence="1">
    <location>
        <begin position="71"/>
        <end position="80"/>
    </location>
</feature>
<dbReference type="SUPFAM" id="SSF158949">
    <property type="entry name" value="Smr-associated domain-like"/>
    <property type="match status" value="1"/>
</dbReference>
<feature type="domain" description="Smr" evidence="2">
    <location>
        <begin position="298"/>
        <end position="352"/>
    </location>
</feature>
<evidence type="ECO:0000259" key="2">
    <source>
        <dbReference type="PROSITE" id="PS50828"/>
    </source>
</evidence>
<proteinExistence type="predicted"/>
<dbReference type="Gene3D" id="3.30.1370.110">
    <property type="match status" value="1"/>
</dbReference>
<dbReference type="PROSITE" id="PS50828">
    <property type="entry name" value="SMR"/>
    <property type="match status" value="1"/>
</dbReference>
<dbReference type="EMBL" id="FNVS01000003">
    <property type="protein sequence ID" value="SEF59818.1"/>
    <property type="molecule type" value="Genomic_DNA"/>
</dbReference>
<dbReference type="AlphaFoldDB" id="A0A8G2BUP4"/>
<evidence type="ECO:0000313" key="4">
    <source>
        <dbReference type="Proteomes" id="UP000236725"/>
    </source>
</evidence>
<dbReference type="Pfam" id="PF09640">
    <property type="entry name" value="DUF2027"/>
    <property type="match status" value="1"/>
</dbReference>
<sequence length="352" mass="40597">MSIKIGDKVRFLNSTGGGIVRSFKGKDQVLVEDEDGFEVPAFIREVVVVGEGDMQVHSSNKPQVQAPVETHVSKPEPKVEDVPEETIEGERLNIYLAYLPLDPKSIQQTGYEAYFVNDSNYYLFFNYMNRLNNSWISRYNGLVEPNTKIFIEEFGKQELNDLERVCVQLIAFKKDKPYSLKNTVSVELRLDTVKFYKLHCFMENDYFEDDALLYPIVRGDLPEKELLVSATDLQEAMQQKARDDRRIPQNIVKKKDVNSAVLEIDLHINELLDNTNGLSNADMLNYQLDKFHEVLAQYANHKGQKIVFIHGKGDGVLRKALEKELKTRYKQHYYQDASFREYGFGATMVTIK</sequence>